<dbReference type="AlphaFoldDB" id="A0A0J7K9M0"/>
<dbReference type="EMBL" id="LBMM01011260">
    <property type="protein sequence ID" value="KMQ86931.1"/>
    <property type="molecule type" value="Genomic_DNA"/>
</dbReference>
<name>A0A0J7K9M0_LASNI</name>
<comment type="caution">
    <text evidence="2">The sequence shown here is derived from an EMBL/GenBank/DDBJ whole genome shotgun (WGS) entry which is preliminary data.</text>
</comment>
<feature type="region of interest" description="Disordered" evidence="1">
    <location>
        <begin position="42"/>
        <end position="86"/>
    </location>
</feature>
<gene>
    <name evidence="2" type="ORF">RF55_13947</name>
</gene>
<evidence type="ECO:0000313" key="3">
    <source>
        <dbReference type="Proteomes" id="UP000036403"/>
    </source>
</evidence>
<organism evidence="2 3">
    <name type="scientific">Lasius niger</name>
    <name type="common">Black garden ant</name>
    <dbReference type="NCBI Taxonomy" id="67767"/>
    <lineage>
        <taxon>Eukaryota</taxon>
        <taxon>Metazoa</taxon>
        <taxon>Ecdysozoa</taxon>
        <taxon>Arthropoda</taxon>
        <taxon>Hexapoda</taxon>
        <taxon>Insecta</taxon>
        <taxon>Pterygota</taxon>
        <taxon>Neoptera</taxon>
        <taxon>Endopterygota</taxon>
        <taxon>Hymenoptera</taxon>
        <taxon>Apocrita</taxon>
        <taxon>Aculeata</taxon>
        <taxon>Formicoidea</taxon>
        <taxon>Formicidae</taxon>
        <taxon>Formicinae</taxon>
        <taxon>Lasius</taxon>
        <taxon>Lasius</taxon>
    </lineage>
</organism>
<proteinExistence type="predicted"/>
<protein>
    <submittedName>
        <fullName evidence="2">Phage tail tape measure tp901 core region</fullName>
    </submittedName>
</protein>
<feature type="compositionally biased region" description="Basic and acidic residues" evidence="1">
    <location>
        <begin position="47"/>
        <end position="60"/>
    </location>
</feature>
<reference evidence="2 3" key="1">
    <citation type="submission" date="2015-04" db="EMBL/GenBank/DDBJ databases">
        <title>Lasius niger genome sequencing.</title>
        <authorList>
            <person name="Konorov E.A."/>
            <person name="Nikitin M.A."/>
            <person name="Kirill M.V."/>
            <person name="Chang P."/>
        </authorList>
    </citation>
    <scope>NUCLEOTIDE SEQUENCE [LARGE SCALE GENOMIC DNA]</scope>
    <source>
        <tissue evidence="2">Whole</tissue>
    </source>
</reference>
<feature type="compositionally biased region" description="Low complexity" evidence="1">
    <location>
        <begin position="62"/>
        <end position="81"/>
    </location>
</feature>
<accession>A0A0J7K9M0</accession>
<evidence type="ECO:0000313" key="2">
    <source>
        <dbReference type="EMBL" id="KMQ86931.1"/>
    </source>
</evidence>
<evidence type="ECO:0000256" key="1">
    <source>
        <dbReference type="SAM" id="MobiDB-lite"/>
    </source>
</evidence>
<keyword evidence="3" id="KW-1185">Reference proteome</keyword>
<sequence>MITRKQLEAYTLLKLQEELHRLGVTNPPNIRDECIEKMLNLSKKKVPSKDSTESQVREAGKSPSMPSTSALTSSTATSSLLDGASNQNQQIPTSEVMLTQLCALLSVALNVRSVVLYSSCRGIAVERW</sequence>
<dbReference type="Proteomes" id="UP000036403">
    <property type="component" value="Unassembled WGS sequence"/>
</dbReference>
<dbReference type="PaxDb" id="67767-A0A0J7K9M0"/>